<comment type="caution">
    <text evidence="1">The sequence shown here is derived from an EMBL/GenBank/DDBJ whole genome shotgun (WGS) entry which is preliminary data.</text>
</comment>
<name>A0A835MGD1_9ROSI</name>
<proteinExistence type="predicted"/>
<accession>A0A835MGD1</accession>
<evidence type="ECO:0000313" key="1">
    <source>
        <dbReference type="EMBL" id="KAF9665060.1"/>
    </source>
</evidence>
<keyword evidence="2" id="KW-1185">Reference proteome</keyword>
<organism evidence="1 2">
    <name type="scientific">Salix dunnii</name>
    <dbReference type="NCBI Taxonomy" id="1413687"/>
    <lineage>
        <taxon>Eukaryota</taxon>
        <taxon>Viridiplantae</taxon>
        <taxon>Streptophyta</taxon>
        <taxon>Embryophyta</taxon>
        <taxon>Tracheophyta</taxon>
        <taxon>Spermatophyta</taxon>
        <taxon>Magnoliopsida</taxon>
        <taxon>eudicotyledons</taxon>
        <taxon>Gunneridae</taxon>
        <taxon>Pentapetalae</taxon>
        <taxon>rosids</taxon>
        <taxon>fabids</taxon>
        <taxon>Malpighiales</taxon>
        <taxon>Salicaceae</taxon>
        <taxon>Saliceae</taxon>
        <taxon>Salix</taxon>
    </lineage>
</organism>
<dbReference type="Proteomes" id="UP000657918">
    <property type="component" value="Chromosome 16"/>
</dbReference>
<reference evidence="1 2" key="1">
    <citation type="submission" date="2020-10" db="EMBL/GenBank/DDBJ databases">
        <title>Plant Genome Project.</title>
        <authorList>
            <person name="Zhang R.-G."/>
        </authorList>
    </citation>
    <scope>NUCLEOTIDE SEQUENCE [LARGE SCALE GENOMIC DNA]</scope>
    <source>
        <strain evidence="1">FAFU-HL-1</strain>
        <tissue evidence="1">Leaf</tissue>
    </source>
</reference>
<dbReference type="OrthoDB" id="1932741at2759"/>
<protein>
    <submittedName>
        <fullName evidence="1">Uncharacterized protein</fullName>
    </submittedName>
</protein>
<dbReference type="AlphaFoldDB" id="A0A835MGD1"/>
<gene>
    <name evidence="1" type="ORF">SADUNF_Sadunf16G0082800</name>
</gene>
<dbReference type="EMBL" id="JADGMS010000016">
    <property type="protein sequence ID" value="KAF9665060.1"/>
    <property type="molecule type" value="Genomic_DNA"/>
</dbReference>
<sequence>MHLYGKFNPSLSEWITLHLIRDAIVLKKLDWAFRSQPFILKWPLPIMSFQTRVTFDHSPPPSPES</sequence>
<evidence type="ECO:0000313" key="2">
    <source>
        <dbReference type="Proteomes" id="UP000657918"/>
    </source>
</evidence>